<evidence type="ECO:0000313" key="1">
    <source>
        <dbReference type="EMBL" id="GGY90039.1"/>
    </source>
</evidence>
<name>A0A918P962_9SPHN</name>
<comment type="caution">
    <text evidence="1">The sequence shown here is derived from an EMBL/GenBank/DDBJ whole genome shotgun (WGS) entry which is preliminary data.</text>
</comment>
<dbReference type="EMBL" id="BMZA01000001">
    <property type="protein sequence ID" value="GGY90039.1"/>
    <property type="molecule type" value="Genomic_DNA"/>
</dbReference>
<organism evidence="1 2">
    <name type="scientific">Novosphingobium colocasiae</name>
    <dbReference type="NCBI Taxonomy" id="1256513"/>
    <lineage>
        <taxon>Bacteria</taxon>
        <taxon>Pseudomonadati</taxon>
        <taxon>Pseudomonadota</taxon>
        <taxon>Alphaproteobacteria</taxon>
        <taxon>Sphingomonadales</taxon>
        <taxon>Sphingomonadaceae</taxon>
        <taxon>Novosphingobium</taxon>
    </lineage>
</organism>
<evidence type="ECO:0000313" key="2">
    <source>
        <dbReference type="Proteomes" id="UP000648075"/>
    </source>
</evidence>
<sequence>MIPTIDERLASIVRSLSEVIVPHLPEDASLAREQAGLIIGHVQIIRSQIDDAPAYEQAERDDAAALGQALLAEFPADRYGAAAMDALKQAITLTTSDVRESRRAINTAIEAVIQAISAGTCAASKSRLSSIILDFEDTRTQKDRKWFAPFGFDTI</sequence>
<dbReference type="RefSeq" id="WP_189619119.1">
    <property type="nucleotide sequence ID" value="NZ_BMZA01000001.1"/>
</dbReference>
<reference evidence="1" key="2">
    <citation type="submission" date="2020-09" db="EMBL/GenBank/DDBJ databases">
        <authorList>
            <person name="Sun Q."/>
            <person name="Kim S."/>
        </authorList>
    </citation>
    <scope>NUCLEOTIDE SEQUENCE</scope>
    <source>
        <strain evidence="1">KCTC 32255</strain>
    </source>
</reference>
<dbReference type="Proteomes" id="UP000648075">
    <property type="component" value="Unassembled WGS sequence"/>
</dbReference>
<dbReference type="AlphaFoldDB" id="A0A918P962"/>
<gene>
    <name evidence="1" type="ORF">GCM10011614_00790</name>
</gene>
<accession>A0A918P962</accession>
<protein>
    <submittedName>
        <fullName evidence="1">Uncharacterized protein</fullName>
    </submittedName>
</protein>
<reference evidence="1" key="1">
    <citation type="journal article" date="2014" name="Int. J. Syst. Evol. Microbiol.">
        <title>Complete genome sequence of Corynebacterium casei LMG S-19264T (=DSM 44701T), isolated from a smear-ripened cheese.</title>
        <authorList>
            <consortium name="US DOE Joint Genome Institute (JGI-PGF)"/>
            <person name="Walter F."/>
            <person name="Albersmeier A."/>
            <person name="Kalinowski J."/>
            <person name="Ruckert C."/>
        </authorList>
    </citation>
    <scope>NUCLEOTIDE SEQUENCE</scope>
    <source>
        <strain evidence="1">KCTC 32255</strain>
    </source>
</reference>
<proteinExistence type="predicted"/>
<keyword evidence="2" id="KW-1185">Reference proteome</keyword>